<gene>
    <name evidence="2" type="ORF">J0P97_12915</name>
</gene>
<evidence type="ECO:0000256" key="1">
    <source>
        <dbReference type="SAM" id="MobiDB-lite"/>
    </source>
</evidence>
<keyword evidence="3" id="KW-1185">Reference proteome</keyword>
<reference evidence="2 3" key="1">
    <citation type="submission" date="2021-03" db="EMBL/GenBank/DDBJ databases">
        <title>Microbacterium pauli sp. nov., isolated from microfiltered milk.</title>
        <authorList>
            <person name="Bellassi P."/>
            <person name="Fontana A."/>
            <person name="Callegari M.L."/>
            <person name="Lorenzo M."/>
            <person name="Cappa F."/>
        </authorList>
    </citation>
    <scope>NUCLEOTIDE SEQUENCE [LARGE SCALE GENOMIC DNA]</scope>
    <source>
        <strain evidence="2 3">DSM 18909</strain>
    </source>
</reference>
<evidence type="ECO:0000313" key="3">
    <source>
        <dbReference type="Proteomes" id="UP000740605"/>
    </source>
</evidence>
<dbReference type="EMBL" id="JAFLHG010000012">
    <property type="protein sequence ID" value="MBT8798964.1"/>
    <property type="molecule type" value="Genomic_DNA"/>
</dbReference>
<organism evidence="2 3">
    <name type="scientific">Microbacterium flavum</name>
    <dbReference type="NCBI Taxonomy" id="415216"/>
    <lineage>
        <taxon>Bacteria</taxon>
        <taxon>Bacillati</taxon>
        <taxon>Actinomycetota</taxon>
        <taxon>Actinomycetes</taxon>
        <taxon>Micrococcales</taxon>
        <taxon>Microbacteriaceae</taxon>
        <taxon>Microbacterium</taxon>
    </lineage>
</organism>
<comment type="caution">
    <text evidence="2">The sequence shown here is derived from an EMBL/GenBank/DDBJ whole genome shotgun (WGS) entry which is preliminary data.</text>
</comment>
<dbReference type="Proteomes" id="UP000740605">
    <property type="component" value="Unassembled WGS sequence"/>
</dbReference>
<feature type="compositionally biased region" description="Basic residues" evidence="1">
    <location>
        <begin position="20"/>
        <end position="29"/>
    </location>
</feature>
<sequence>MSSTEHSGDSDDTGGEPRRQRVVRVRGARRAQLTPAPGTDVDPDLPQTHGAPAPGVAGAGASKVAAGPNDERLRRDVPPHY</sequence>
<feature type="compositionally biased region" description="Basic and acidic residues" evidence="1">
    <location>
        <begin position="69"/>
        <end position="81"/>
    </location>
</feature>
<feature type="region of interest" description="Disordered" evidence="1">
    <location>
        <begin position="1"/>
        <end position="81"/>
    </location>
</feature>
<evidence type="ECO:0000313" key="2">
    <source>
        <dbReference type="EMBL" id="MBT8798964.1"/>
    </source>
</evidence>
<dbReference type="RefSeq" id="WP_215488198.1">
    <property type="nucleotide sequence ID" value="NZ_BAAAPJ010000003.1"/>
</dbReference>
<protein>
    <submittedName>
        <fullName evidence="2">Uncharacterized protein</fullName>
    </submittedName>
</protein>
<accession>A0ABS5XWQ9</accession>
<feature type="compositionally biased region" description="Low complexity" evidence="1">
    <location>
        <begin position="50"/>
        <end position="68"/>
    </location>
</feature>
<proteinExistence type="predicted"/>
<name>A0ABS5XWQ9_9MICO</name>